<dbReference type="GeneID" id="116198524"/>
<dbReference type="RefSeq" id="XP_031384550.1">
    <property type="nucleotide sequence ID" value="XM_031528690.1"/>
</dbReference>
<dbReference type="AlphaFoldDB" id="A0A6P8CM35"/>
<keyword evidence="4" id="KW-1133">Transmembrane helix</keyword>
<gene>
    <name evidence="7" type="primary">LOC116198524</name>
</gene>
<evidence type="ECO:0000313" key="6">
    <source>
        <dbReference type="Proteomes" id="UP000515151"/>
    </source>
</evidence>
<protein>
    <recommendedName>
        <fullName evidence="3">Aldehyde dehydrogenase</fullName>
    </recommendedName>
</protein>
<reference evidence="6" key="1">
    <citation type="journal article" date="2020" name="Plant Biotechnol. J.">
        <title>The pomegranate (Punica granatum L.) draft genome dissects genetic divergence between soft- and hard-seeded cultivars.</title>
        <authorList>
            <person name="Luo X."/>
            <person name="Li H."/>
            <person name="Wu Z."/>
            <person name="Yao W."/>
            <person name="Zhao P."/>
            <person name="Cao D."/>
            <person name="Yu H."/>
            <person name="Li K."/>
            <person name="Poudel K."/>
            <person name="Zhao D."/>
            <person name="Zhang F."/>
            <person name="Xia X."/>
            <person name="Chen L."/>
            <person name="Wang Q."/>
            <person name="Jing D."/>
            <person name="Cao S."/>
        </authorList>
    </citation>
    <scope>NUCLEOTIDE SEQUENCE [LARGE SCALE GENOMIC DNA]</scope>
    <source>
        <strain evidence="6">cv. Tunisia</strain>
    </source>
</reference>
<dbReference type="InterPro" id="IPR016161">
    <property type="entry name" value="Ald_DH/histidinol_DH"/>
</dbReference>
<dbReference type="Pfam" id="PF00171">
    <property type="entry name" value="Aldedh"/>
    <property type="match status" value="2"/>
</dbReference>
<dbReference type="Proteomes" id="UP000515151">
    <property type="component" value="Chromosome 3"/>
</dbReference>
<name>A0A6P8CM35_PUNGR</name>
<keyword evidence="4" id="KW-0812">Transmembrane</keyword>
<evidence type="ECO:0000313" key="7">
    <source>
        <dbReference type="RefSeq" id="XP_031384550.1"/>
    </source>
</evidence>
<evidence type="ECO:0000259" key="5">
    <source>
        <dbReference type="Pfam" id="PF00171"/>
    </source>
</evidence>
<dbReference type="InterPro" id="IPR016162">
    <property type="entry name" value="Ald_DH_N"/>
</dbReference>
<dbReference type="InterPro" id="IPR016163">
    <property type="entry name" value="Ald_DH_C"/>
</dbReference>
<sequence>MEAIDDLDLQLGMLREYYYSGKTRDASWRRSQLKGILSLLKEREDELFRALHQDLGKHPVEAYRDEIGCLIKSVNYALDCLSQWMSGRKAKLPRAALLTSAEIIPEPLGLVLIISSWNFPFGLSLEPLIGALAAGNVAVLKPSESAPASSSLLANLIPVYLDNKAVNVVEGGPDVGQQLLHKKWDKIFFTGSTKIGRAVMAAASENLTPVTLELGGKCPAVIDSLTRSLDREVELMKGMMKKMFGENPKESGSIARIVNKRHLQRLKSLLDDPLVKASIVHGGSMDEDSLYIEPTILLDPPTKAAIMVDEIFGPLLPIITLNKIEDSINFINSRPKPLAIYGFTNNESLKTRMISQTSSGSLTFNDAVIQYAADTLPFGGIGESGMGKYHGKFSFDTFSHQKAVLRRSFLIDFWFRFPPWNDYKLQLFRAMYGFNYLLLLLITLGLKRSK</sequence>
<proteinExistence type="inferred from homology"/>
<dbReference type="PIRSF" id="PIRSF036492">
    <property type="entry name" value="ALDH"/>
    <property type="match status" value="1"/>
</dbReference>
<dbReference type="GO" id="GO:0006081">
    <property type="term" value="P:aldehyde metabolic process"/>
    <property type="evidence" value="ECO:0007669"/>
    <property type="project" value="InterPro"/>
</dbReference>
<comment type="similarity">
    <text evidence="1 3">Belongs to the aldehyde dehydrogenase family.</text>
</comment>
<keyword evidence="2 3" id="KW-0560">Oxidoreductase</keyword>
<dbReference type="PANTHER" id="PTHR43570:SF30">
    <property type="entry name" value="ALDEHYDE DEHYDROGENASE"/>
    <property type="match status" value="1"/>
</dbReference>
<dbReference type="GO" id="GO:0005737">
    <property type="term" value="C:cytoplasm"/>
    <property type="evidence" value="ECO:0007669"/>
    <property type="project" value="TreeGrafter"/>
</dbReference>
<feature type="domain" description="Aldehyde dehydrogenase" evidence="5">
    <location>
        <begin position="25"/>
        <end position="224"/>
    </location>
</feature>
<organism evidence="6 7">
    <name type="scientific">Punica granatum</name>
    <name type="common">Pomegranate</name>
    <dbReference type="NCBI Taxonomy" id="22663"/>
    <lineage>
        <taxon>Eukaryota</taxon>
        <taxon>Viridiplantae</taxon>
        <taxon>Streptophyta</taxon>
        <taxon>Embryophyta</taxon>
        <taxon>Tracheophyta</taxon>
        <taxon>Spermatophyta</taxon>
        <taxon>Magnoliopsida</taxon>
        <taxon>eudicotyledons</taxon>
        <taxon>Gunneridae</taxon>
        <taxon>Pentapetalae</taxon>
        <taxon>rosids</taxon>
        <taxon>malvids</taxon>
        <taxon>Myrtales</taxon>
        <taxon>Lythraceae</taxon>
        <taxon>Punica</taxon>
    </lineage>
</organism>
<evidence type="ECO:0000256" key="2">
    <source>
        <dbReference type="ARBA" id="ARBA00023002"/>
    </source>
</evidence>
<keyword evidence="6" id="KW-1185">Reference proteome</keyword>
<accession>A0A6P8CM35</accession>
<feature type="transmembrane region" description="Helical" evidence="4">
    <location>
        <begin position="427"/>
        <end position="446"/>
    </location>
</feature>
<evidence type="ECO:0000256" key="4">
    <source>
        <dbReference type="SAM" id="Phobius"/>
    </source>
</evidence>
<keyword evidence="4" id="KW-0472">Membrane</keyword>
<dbReference type="GO" id="GO:0004029">
    <property type="term" value="F:aldehyde dehydrogenase (NAD+) activity"/>
    <property type="evidence" value="ECO:0007669"/>
    <property type="project" value="TreeGrafter"/>
</dbReference>
<dbReference type="FunFam" id="3.40.605.10:FF:000004">
    <property type="entry name" value="Aldehyde dehydrogenase"/>
    <property type="match status" value="1"/>
</dbReference>
<evidence type="ECO:0000256" key="3">
    <source>
        <dbReference type="PIRNR" id="PIRNR036492"/>
    </source>
</evidence>
<dbReference type="InterPro" id="IPR015590">
    <property type="entry name" value="Aldehyde_DH_dom"/>
</dbReference>
<feature type="domain" description="Aldehyde dehydrogenase" evidence="5">
    <location>
        <begin position="230"/>
        <end position="404"/>
    </location>
</feature>
<dbReference type="SUPFAM" id="SSF53720">
    <property type="entry name" value="ALDH-like"/>
    <property type="match status" value="1"/>
</dbReference>
<reference evidence="7" key="2">
    <citation type="submission" date="2025-08" db="UniProtKB">
        <authorList>
            <consortium name="RefSeq"/>
        </authorList>
    </citation>
    <scope>IDENTIFICATION</scope>
    <source>
        <tissue evidence="7">Leaf</tissue>
    </source>
</reference>
<dbReference type="PANTHER" id="PTHR43570">
    <property type="entry name" value="ALDEHYDE DEHYDROGENASE"/>
    <property type="match status" value="1"/>
</dbReference>
<dbReference type="Gene3D" id="3.40.309.10">
    <property type="entry name" value="Aldehyde Dehydrogenase, Chain A, domain 2"/>
    <property type="match status" value="1"/>
</dbReference>
<dbReference type="InterPro" id="IPR012394">
    <property type="entry name" value="Aldehyde_DH_NAD(P)"/>
</dbReference>
<evidence type="ECO:0000256" key="1">
    <source>
        <dbReference type="ARBA" id="ARBA00009986"/>
    </source>
</evidence>
<dbReference type="Gene3D" id="3.40.605.10">
    <property type="entry name" value="Aldehyde Dehydrogenase, Chain A, domain 1"/>
    <property type="match status" value="2"/>
</dbReference>